<dbReference type="InterPro" id="IPR013087">
    <property type="entry name" value="Znf_C2H2_type"/>
</dbReference>
<evidence type="ECO:0000313" key="4">
    <source>
        <dbReference type="Proteomes" id="UP000050761"/>
    </source>
</evidence>
<feature type="region of interest" description="Disordered" evidence="1">
    <location>
        <begin position="104"/>
        <end position="130"/>
    </location>
</feature>
<name>A0A183GF75_HELPZ</name>
<gene>
    <name evidence="3" type="ORF">HPBE_LOCUS21032</name>
</gene>
<dbReference type="PANTHER" id="PTHR21020">
    <property type="entry name" value="ZINC FINGER PROTEIN 800"/>
    <property type="match status" value="1"/>
</dbReference>
<accession>A0A183GF75</accession>
<proteinExistence type="predicted"/>
<dbReference type="EMBL" id="UZAH01032642">
    <property type="protein sequence ID" value="VDP23011.1"/>
    <property type="molecule type" value="Genomic_DNA"/>
</dbReference>
<dbReference type="PANTHER" id="PTHR21020:SF0">
    <property type="entry name" value="ZINC FINGER PROTEIN 800"/>
    <property type="match status" value="1"/>
</dbReference>
<dbReference type="InterPro" id="IPR039149">
    <property type="entry name" value="ZNF800"/>
</dbReference>
<dbReference type="Proteomes" id="UP000050761">
    <property type="component" value="Unassembled WGS sequence"/>
</dbReference>
<keyword evidence="4" id="KW-1185">Reference proteome</keyword>
<accession>A0A3P8BMX8</accession>
<dbReference type="PROSITE" id="PS00028">
    <property type="entry name" value="ZINC_FINGER_C2H2_1"/>
    <property type="match status" value="1"/>
</dbReference>
<organism evidence="4 5">
    <name type="scientific">Heligmosomoides polygyrus</name>
    <name type="common">Parasitic roundworm</name>
    <dbReference type="NCBI Taxonomy" id="6339"/>
    <lineage>
        <taxon>Eukaryota</taxon>
        <taxon>Metazoa</taxon>
        <taxon>Ecdysozoa</taxon>
        <taxon>Nematoda</taxon>
        <taxon>Chromadorea</taxon>
        <taxon>Rhabditida</taxon>
        <taxon>Rhabditina</taxon>
        <taxon>Rhabditomorpha</taxon>
        <taxon>Strongyloidea</taxon>
        <taxon>Heligmosomidae</taxon>
        <taxon>Heligmosomoides</taxon>
    </lineage>
</organism>
<evidence type="ECO:0000313" key="5">
    <source>
        <dbReference type="WBParaSite" id="HPBE_0002103301-mRNA-1"/>
    </source>
</evidence>
<feature type="compositionally biased region" description="Basic and acidic residues" evidence="1">
    <location>
        <begin position="319"/>
        <end position="330"/>
    </location>
</feature>
<feature type="domain" description="C2H2-type" evidence="2">
    <location>
        <begin position="223"/>
        <end position="244"/>
    </location>
</feature>
<reference evidence="5" key="2">
    <citation type="submission" date="2019-09" db="UniProtKB">
        <authorList>
            <consortium name="WormBaseParasite"/>
        </authorList>
    </citation>
    <scope>IDENTIFICATION</scope>
</reference>
<feature type="region of interest" description="Disordered" evidence="1">
    <location>
        <begin position="247"/>
        <end position="380"/>
    </location>
</feature>
<feature type="compositionally biased region" description="Basic and acidic residues" evidence="1">
    <location>
        <begin position="247"/>
        <end position="264"/>
    </location>
</feature>
<reference evidence="3 4" key="1">
    <citation type="submission" date="2018-11" db="EMBL/GenBank/DDBJ databases">
        <authorList>
            <consortium name="Pathogen Informatics"/>
        </authorList>
    </citation>
    <scope>NUCLEOTIDE SEQUENCE [LARGE SCALE GENOMIC DNA]</scope>
</reference>
<dbReference type="WBParaSite" id="HPBE_0002103301-mRNA-1">
    <property type="protein sequence ID" value="HPBE_0002103301-mRNA-1"/>
    <property type="gene ID" value="HPBE_0002103301"/>
</dbReference>
<dbReference type="OrthoDB" id="10066279at2759"/>
<evidence type="ECO:0000259" key="2">
    <source>
        <dbReference type="PROSITE" id="PS00028"/>
    </source>
</evidence>
<evidence type="ECO:0000256" key="1">
    <source>
        <dbReference type="SAM" id="MobiDB-lite"/>
    </source>
</evidence>
<dbReference type="AlphaFoldDB" id="A0A183GF75"/>
<dbReference type="SMART" id="SM00355">
    <property type="entry name" value="ZnF_C2H2"/>
    <property type="match status" value="4"/>
</dbReference>
<evidence type="ECO:0000313" key="3">
    <source>
        <dbReference type="EMBL" id="VDP23011.1"/>
    </source>
</evidence>
<sequence length="561" mass="63389">MQLDGTNAVVVFSENMFLPGINELEAYLKSCSEDTRKLFENECSVMLECRVCRNVFRGFANFCSHKRRYCRSEMHDETPVDASNSSYKKVGGLRRTNMVKRLMQKSEVPESSSEVQLPPKEPTPDQNSDKVLLLQPQDNPVRHPGMCLRMRLKQDVTRMVTMEEVDCVERMLQHVPNMFEAGTVRCLNPSCSDVVPFGNIKALAYHMTVKHVKRERNGKPIPCLLCSKKFMTWTFLFSHIGRRHGQVKQDHLAYRKKEADEQTGKKRPRKQKSMDVGDGELLPKEENDDDGPPILKRAMENTDDDDDDVGCSASSRQGSSHEEDRQESKRLKIKRSRTAPAVTSIEGSAEQGKDDKISPIGARSSSPGPAAQIRTKSSRLRRKPDWMANEEFLIVDDRKIVSNNGKRGKPFDLAMVPVYLSFTQKQLFFSSLKQLDSKEPDGKHVCSQCNEVVPNLKVGLTYATEGRRHMVTHIRVMRLRCSLCGAGSFFCTDLRVHLMEGLCEKLHRAPAGIVKPNSIPCMTKEQADSLSELADVANPGRVMYTSGKVGRFSCAFNFTMR</sequence>
<protein>
    <submittedName>
        <fullName evidence="5">C2H2-type domain-containing protein</fullName>
    </submittedName>
</protein>